<dbReference type="STRING" id="142842.SAMN02745118_01058"/>
<name>A0A1T4LAJ2_9FIRM</name>
<dbReference type="Pfam" id="PF14689">
    <property type="entry name" value="SPOB_a"/>
    <property type="match status" value="1"/>
</dbReference>
<feature type="transmembrane region" description="Helical" evidence="4">
    <location>
        <begin position="122"/>
        <end position="140"/>
    </location>
</feature>
<dbReference type="InterPro" id="IPR039506">
    <property type="entry name" value="SPOB_a"/>
</dbReference>
<feature type="transmembrane region" description="Helical" evidence="4">
    <location>
        <begin position="18"/>
        <end position="34"/>
    </location>
</feature>
<evidence type="ECO:0000256" key="4">
    <source>
        <dbReference type="SAM" id="Phobius"/>
    </source>
</evidence>
<dbReference type="Proteomes" id="UP000190625">
    <property type="component" value="Unassembled WGS sequence"/>
</dbReference>
<accession>A0A1T4LAJ2</accession>
<dbReference type="GO" id="GO:0000155">
    <property type="term" value="F:phosphorelay sensor kinase activity"/>
    <property type="evidence" value="ECO:0007669"/>
    <property type="project" value="InterPro"/>
</dbReference>
<organism evidence="6 7">
    <name type="scientific">Selenihalanaerobacter shriftii</name>
    <dbReference type="NCBI Taxonomy" id="142842"/>
    <lineage>
        <taxon>Bacteria</taxon>
        <taxon>Bacillati</taxon>
        <taxon>Bacillota</taxon>
        <taxon>Clostridia</taxon>
        <taxon>Halanaerobiales</taxon>
        <taxon>Halobacteroidaceae</taxon>
        <taxon>Selenihalanaerobacter</taxon>
    </lineage>
</organism>
<dbReference type="Gene3D" id="1.10.287.130">
    <property type="match status" value="1"/>
</dbReference>
<reference evidence="7" key="1">
    <citation type="submission" date="2017-02" db="EMBL/GenBank/DDBJ databases">
        <authorList>
            <person name="Varghese N."/>
            <person name="Submissions S."/>
        </authorList>
    </citation>
    <scope>NUCLEOTIDE SEQUENCE [LARGE SCALE GENOMIC DNA]</scope>
    <source>
        <strain evidence="7">ATCC BAA-73</strain>
    </source>
</reference>
<feature type="transmembrane region" description="Helical" evidence="4">
    <location>
        <begin position="40"/>
        <end position="61"/>
    </location>
</feature>
<gene>
    <name evidence="6" type="ORF">SAMN02745118_01058</name>
</gene>
<evidence type="ECO:0000313" key="6">
    <source>
        <dbReference type="EMBL" id="SJZ51527.1"/>
    </source>
</evidence>
<evidence type="ECO:0000256" key="2">
    <source>
        <dbReference type="ARBA" id="ARBA00022679"/>
    </source>
</evidence>
<dbReference type="InterPro" id="IPR016120">
    <property type="entry name" value="Sig_transdc_His_kin_SpoOB"/>
</dbReference>
<keyword evidence="7" id="KW-1185">Reference proteome</keyword>
<feature type="transmembrane region" description="Helical" evidence="4">
    <location>
        <begin position="73"/>
        <end position="92"/>
    </location>
</feature>
<dbReference type="SUPFAM" id="SSF55890">
    <property type="entry name" value="Sporulation response regulatory protein Spo0B"/>
    <property type="match status" value="1"/>
</dbReference>
<feature type="domain" description="SpoOB alpha-helical" evidence="5">
    <location>
        <begin position="174"/>
        <end position="216"/>
    </location>
</feature>
<evidence type="ECO:0000259" key="5">
    <source>
        <dbReference type="Pfam" id="PF14689"/>
    </source>
</evidence>
<protein>
    <submittedName>
        <fullName evidence="6">Sensor_kinase_SpoOB-type, alpha-helical domain</fullName>
    </submittedName>
</protein>
<feature type="transmembrane region" description="Helical" evidence="4">
    <location>
        <begin position="98"/>
        <end position="115"/>
    </location>
</feature>
<dbReference type="OrthoDB" id="1634477at2"/>
<keyword evidence="4" id="KW-1133">Transmembrane helix</keyword>
<dbReference type="AlphaFoldDB" id="A0A1T4LAJ2"/>
<keyword evidence="4" id="KW-0472">Membrane</keyword>
<evidence type="ECO:0000256" key="3">
    <source>
        <dbReference type="ARBA" id="ARBA00022777"/>
    </source>
</evidence>
<keyword evidence="4" id="KW-0812">Transmembrane</keyword>
<proteinExistence type="predicted"/>
<dbReference type="RefSeq" id="WP_078809555.1">
    <property type="nucleotide sequence ID" value="NZ_FUWM01000008.1"/>
</dbReference>
<keyword evidence="3 6" id="KW-0418">Kinase</keyword>
<keyword evidence="1" id="KW-0597">Phosphoprotein</keyword>
<evidence type="ECO:0000313" key="7">
    <source>
        <dbReference type="Proteomes" id="UP000190625"/>
    </source>
</evidence>
<keyword evidence="2" id="KW-0808">Transferase</keyword>
<dbReference type="EMBL" id="FUWM01000008">
    <property type="protein sequence ID" value="SJZ51527.1"/>
    <property type="molecule type" value="Genomic_DNA"/>
</dbReference>
<sequence length="216" mass="25130">MFTVIEHQDKNLIEKIDYIKIIAILMMFVITYLHGTSSNFNFSLSVGAFLIISIISVLITFKIKNSVIQIDAYHKWAFLELIIDAILITVFIYLDYAMANFFQVIYILYIFRIGLKYGKDLAYLAAVLCGVAAMGCQANMSNQSFFWLPVFGLVVAKFIGELAENEYLLRQGKEEMINQLRVQRHDFKNQLQVLWGLVQLEKYDRIIDYLKKLMKH</sequence>
<evidence type="ECO:0000256" key="1">
    <source>
        <dbReference type="ARBA" id="ARBA00022553"/>
    </source>
</evidence>